<dbReference type="Gene3D" id="3.40.50.12780">
    <property type="entry name" value="N-terminal domain of ligase-like"/>
    <property type="match status" value="1"/>
</dbReference>
<dbReference type="InterPro" id="IPR000873">
    <property type="entry name" value="AMP-dep_synth/lig_dom"/>
</dbReference>
<name>A0A1Y0UXX0_9PROT</name>
<dbReference type="RefSeq" id="WP_087635811.1">
    <property type="nucleotide sequence ID" value="NZ_CP021524.1"/>
</dbReference>
<dbReference type="EC" id="6.2.1.3" evidence="2"/>
<dbReference type="InterPro" id="IPR042099">
    <property type="entry name" value="ANL_N_sf"/>
</dbReference>
<dbReference type="Proteomes" id="UP000195633">
    <property type="component" value="Chromosome"/>
</dbReference>
<organism evidence="2 3">
    <name type="scientific">Acetobacter ascendens</name>
    <dbReference type="NCBI Taxonomy" id="481146"/>
    <lineage>
        <taxon>Bacteria</taxon>
        <taxon>Pseudomonadati</taxon>
        <taxon>Pseudomonadota</taxon>
        <taxon>Alphaproteobacteria</taxon>
        <taxon>Acetobacterales</taxon>
        <taxon>Acetobacteraceae</taxon>
        <taxon>Acetobacter</taxon>
    </lineage>
</organism>
<sequence length="488" mass="54338">MFEEFLLESHKSFGDKHVLFEGFSRSWRMGEFLVDVKKVAHALSGIREQAPAIVGIKCRNFYHHWLVIFALDQLGITSASLPNDTGVTFHKNFNVIQPDLMLCDEVLSAYRVKNILINEKWFSDTLSKGGVFLDRYKNTSFARVSVASGTGVTAEKVGATAEYIIQNINNILHSNLLSFSHKTGEKKPQLISCIGFDILTGFQIIMAAMVAGATVEIADRTHIAAVLARNTPLVLILSPLHLEYVIGILSPLSTARDNLNIIIVGGSLPEQLRKITTQKLTKKIHVVYGTEETSLVAVQNDQLDWGMNSVGSVLPWVEVEVVDENGRVFAEGQEGSVRIKSSSVLPPQFFLGPKAGEKFQNGWFYPGDRGYLKSSNRELFITGRYDDLVSFGGDKFDLRLLDDIVKSFSPIIDGSVFPVPDENGILKPYVAVVCENNFDGDELSRKMHEKYENLPSVTLIWVNEIPRLSDGRPNRKLMTDSISEALKK</sequence>
<gene>
    <name evidence="2" type="primary">acsL</name>
    <name evidence="2" type="ORF">S101447_01670</name>
</gene>
<evidence type="ECO:0000259" key="1">
    <source>
        <dbReference type="Pfam" id="PF00501"/>
    </source>
</evidence>
<keyword evidence="2" id="KW-0436">Ligase</keyword>
<dbReference type="EMBL" id="CP021524">
    <property type="protein sequence ID" value="ARW10741.1"/>
    <property type="molecule type" value="Genomic_DNA"/>
</dbReference>
<dbReference type="PANTHER" id="PTHR24096">
    <property type="entry name" value="LONG-CHAIN-FATTY-ACID--COA LIGASE"/>
    <property type="match status" value="1"/>
</dbReference>
<dbReference type="GO" id="GO:0004467">
    <property type="term" value="F:long-chain fatty acid-CoA ligase activity"/>
    <property type="evidence" value="ECO:0007669"/>
    <property type="project" value="UniProtKB-EC"/>
</dbReference>
<feature type="domain" description="AMP-dependent synthetase/ligase" evidence="1">
    <location>
        <begin position="176"/>
        <end position="345"/>
    </location>
</feature>
<dbReference type="AlphaFoldDB" id="A0A1Y0UXX0"/>
<proteinExistence type="predicted"/>
<dbReference type="SUPFAM" id="SSF56801">
    <property type="entry name" value="Acetyl-CoA synthetase-like"/>
    <property type="match status" value="1"/>
</dbReference>
<reference evidence="2 3" key="1">
    <citation type="submission" date="2017-05" db="EMBL/GenBank/DDBJ databases">
        <title>Genome sequence of Acetobacter pasteurianus subsp. ascendens strain SRCM101447.</title>
        <authorList>
            <person name="Cho S.H."/>
        </authorList>
    </citation>
    <scope>NUCLEOTIDE SEQUENCE [LARGE SCALE GENOMIC DNA]</scope>
    <source>
        <strain evidence="2 3">SRCM101447</strain>
    </source>
</reference>
<evidence type="ECO:0000313" key="2">
    <source>
        <dbReference type="EMBL" id="ARW10741.1"/>
    </source>
</evidence>
<accession>A0A1Y0UXX0</accession>
<dbReference type="Pfam" id="PF00501">
    <property type="entry name" value="AMP-binding"/>
    <property type="match status" value="1"/>
</dbReference>
<protein>
    <submittedName>
        <fullName evidence="2">Long-chain-fatty-acid--CoA ligase</fullName>
        <ecNumber evidence="2">6.2.1.3</ecNumber>
    </submittedName>
</protein>
<evidence type="ECO:0000313" key="3">
    <source>
        <dbReference type="Proteomes" id="UP000195633"/>
    </source>
</evidence>